<gene>
    <name evidence="3" type="ORF">P7D69_09385</name>
    <name evidence="2" type="ORF">P7D78_19860</name>
</gene>
<feature type="transmembrane region" description="Helical" evidence="1">
    <location>
        <begin position="36"/>
        <end position="57"/>
    </location>
</feature>
<organism evidence="2 4">
    <name type="scientific">Enterococcus raffinosus</name>
    <dbReference type="NCBI Taxonomy" id="71452"/>
    <lineage>
        <taxon>Bacteria</taxon>
        <taxon>Bacillati</taxon>
        <taxon>Bacillota</taxon>
        <taxon>Bacilli</taxon>
        <taxon>Lactobacillales</taxon>
        <taxon>Enterococcaceae</taxon>
        <taxon>Enterococcus</taxon>
    </lineage>
</organism>
<dbReference type="EMBL" id="JARPXL010000007">
    <property type="protein sequence ID" value="MDT2544548.1"/>
    <property type="molecule type" value="Genomic_DNA"/>
</dbReference>
<comment type="caution">
    <text evidence="2">The sequence shown here is derived from an EMBL/GenBank/DDBJ whole genome shotgun (WGS) entry which is preliminary data.</text>
</comment>
<keyword evidence="1" id="KW-1133">Transmembrane helix</keyword>
<evidence type="ECO:0000313" key="3">
    <source>
        <dbReference type="EMBL" id="MDT2544548.1"/>
    </source>
</evidence>
<protein>
    <recommendedName>
        <fullName evidence="5">DUF2178 domain-containing protein</fullName>
    </recommendedName>
</protein>
<name>A0AAW8SZU5_9ENTE</name>
<evidence type="ECO:0008006" key="5">
    <source>
        <dbReference type="Google" id="ProtNLM"/>
    </source>
</evidence>
<dbReference type="AlphaFoldDB" id="A0AAW8SZU5"/>
<keyword evidence="1" id="KW-0812">Transmembrane</keyword>
<proteinExistence type="predicted"/>
<evidence type="ECO:0000313" key="4">
    <source>
        <dbReference type="Proteomes" id="UP001249240"/>
    </source>
</evidence>
<accession>A0AAW8SZU5</accession>
<keyword evidence="1" id="KW-0472">Membrane</keyword>
<dbReference type="Proteomes" id="UP001249240">
    <property type="component" value="Unassembled WGS sequence"/>
</dbReference>
<reference evidence="2" key="1">
    <citation type="submission" date="2023-03" db="EMBL/GenBank/DDBJ databases">
        <authorList>
            <person name="Shen W."/>
            <person name="Cai J."/>
        </authorList>
    </citation>
    <scope>NUCLEOTIDE SEQUENCE</scope>
    <source>
        <strain evidence="2">B646-2</strain>
        <strain evidence="3">Y15</strain>
    </source>
</reference>
<feature type="transmembrane region" description="Helical" evidence="1">
    <location>
        <begin position="116"/>
        <end position="133"/>
    </location>
</feature>
<dbReference type="EMBL" id="JARPXM010000037">
    <property type="protein sequence ID" value="MDT2540365.1"/>
    <property type="molecule type" value="Genomic_DNA"/>
</dbReference>
<sequence length="142" mass="15892">MKNKKDLLISLFGVLLILAGFYLIKAIDDPQNVMRSLPYLCIGIGCGLFGNGVGEFISKKSMENDPQLAKQIEIDTKDERNVMIGNMAKAKGFDMMLYVYSALLLTFALMGISFNVLIPLVVAYLFVIGYSIYHRGKFEKVH</sequence>
<evidence type="ECO:0000313" key="2">
    <source>
        <dbReference type="EMBL" id="MDT2540365.1"/>
    </source>
</evidence>
<dbReference type="Proteomes" id="UP001254770">
    <property type="component" value="Unassembled WGS sequence"/>
</dbReference>
<dbReference type="RefSeq" id="WP_010746463.1">
    <property type="nucleotide sequence ID" value="NZ_BAAAXM010000026.1"/>
</dbReference>
<evidence type="ECO:0000256" key="1">
    <source>
        <dbReference type="SAM" id="Phobius"/>
    </source>
</evidence>